<dbReference type="AlphaFoldDB" id="A0A7T7KPD7"/>
<evidence type="ECO:0000313" key="3">
    <source>
        <dbReference type="Proteomes" id="UP000596083"/>
    </source>
</evidence>
<evidence type="ECO:0000256" key="1">
    <source>
        <dbReference type="SAM" id="Phobius"/>
    </source>
</evidence>
<evidence type="ECO:0000313" key="2">
    <source>
        <dbReference type="EMBL" id="QQM32929.1"/>
    </source>
</evidence>
<feature type="transmembrane region" description="Helical" evidence="1">
    <location>
        <begin position="69"/>
        <end position="85"/>
    </location>
</feature>
<dbReference type="Proteomes" id="UP000596083">
    <property type="component" value="Plasmid plas-001"/>
</dbReference>
<keyword evidence="1" id="KW-0472">Membrane</keyword>
<keyword evidence="1" id="KW-1133">Transmembrane helix</keyword>
<feature type="transmembrane region" description="Helical" evidence="1">
    <location>
        <begin position="12"/>
        <end position="39"/>
    </location>
</feature>
<sequence>MNESTHHRLKDPAYWYCVSLKILMTLLGIVLGIGGLWLIALGETWFDLLGGLGLVISGTGMANTSSAGMWAYLLSYLFTLGWTFWGVETDWSSLAPRLVATIALQASVFICISLSRSPRDAHGHGRAAAMAAFLVVAAGGFLLTASESLRVVVGEISRYIDILPT</sequence>
<dbReference type="KEGG" id="mlut:JET14_21055"/>
<proteinExistence type="predicted"/>
<keyword evidence="1" id="KW-0812">Transmembrane</keyword>
<accession>A0A7T7KPD7</accession>
<reference evidence="2 3" key="1">
    <citation type="submission" date="2020-12" db="EMBL/GenBank/DDBJ databases">
        <authorList>
            <person name="Zheng R.K."/>
            <person name="Sun C.M."/>
        </authorList>
    </citation>
    <scope>NUCLEOTIDE SEQUENCE [LARGE SCALE GENOMIC DNA]</scope>
    <source>
        <strain evidence="2 3">ZRK001</strain>
        <plasmid evidence="2 3">plas-001</plasmid>
    </source>
</reference>
<name>A0A7T7KPD7_9HYPH</name>
<geneLocation type="plasmid" evidence="2 3">
    <name>plas-001</name>
</geneLocation>
<organism evidence="2 3">
    <name type="scientific">Martelella lutilitoris</name>
    <dbReference type="NCBI Taxonomy" id="2583532"/>
    <lineage>
        <taxon>Bacteria</taxon>
        <taxon>Pseudomonadati</taxon>
        <taxon>Pseudomonadota</taxon>
        <taxon>Alphaproteobacteria</taxon>
        <taxon>Hyphomicrobiales</taxon>
        <taxon>Aurantimonadaceae</taxon>
        <taxon>Martelella</taxon>
    </lineage>
</organism>
<keyword evidence="2" id="KW-0614">Plasmid</keyword>
<feature type="transmembrane region" description="Helical" evidence="1">
    <location>
        <begin position="127"/>
        <end position="145"/>
    </location>
</feature>
<dbReference type="RefSeq" id="WP_200338291.1">
    <property type="nucleotide sequence ID" value="NZ_CP066787.1"/>
</dbReference>
<gene>
    <name evidence="2" type="ORF">JET14_21055</name>
</gene>
<feature type="transmembrane region" description="Helical" evidence="1">
    <location>
        <begin position="97"/>
        <end position="115"/>
    </location>
</feature>
<dbReference type="EMBL" id="CP066787">
    <property type="protein sequence ID" value="QQM32929.1"/>
    <property type="molecule type" value="Genomic_DNA"/>
</dbReference>
<protein>
    <submittedName>
        <fullName evidence="2">Uncharacterized protein</fullName>
    </submittedName>
</protein>